<dbReference type="InterPro" id="IPR036390">
    <property type="entry name" value="WH_DNA-bd_sf"/>
</dbReference>
<name>A0AB39L4M8_9MICC</name>
<evidence type="ECO:0000313" key="2">
    <source>
        <dbReference type="EMBL" id="XDP45956.1"/>
    </source>
</evidence>
<proteinExistence type="inferred from homology"/>
<dbReference type="AlphaFoldDB" id="A0AB39L4M8"/>
<comment type="similarity">
    <text evidence="1">Belongs to the ROK (NagC/XylR) family.</text>
</comment>
<dbReference type="SUPFAM" id="SSF46785">
    <property type="entry name" value="Winged helix' DNA-binding domain"/>
    <property type="match status" value="1"/>
</dbReference>
<dbReference type="InterPro" id="IPR036388">
    <property type="entry name" value="WH-like_DNA-bd_sf"/>
</dbReference>
<accession>A0AB39L4M8</accession>
<protein>
    <submittedName>
        <fullName evidence="2">ROK family protein</fullName>
    </submittedName>
</protein>
<dbReference type="Gene3D" id="1.10.10.10">
    <property type="entry name" value="Winged helix-like DNA-binding domain superfamily/Winged helix DNA-binding domain"/>
    <property type="match status" value="1"/>
</dbReference>
<dbReference type="KEGG" id="spue:AB5L97_02750"/>
<dbReference type="InterPro" id="IPR049874">
    <property type="entry name" value="ROK_cs"/>
</dbReference>
<dbReference type="PANTHER" id="PTHR18964:SF173">
    <property type="entry name" value="GLUCOKINASE"/>
    <property type="match status" value="1"/>
</dbReference>
<dbReference type="SUPFAM" id="SSF53067">
    <property type="entry name" value="Actin-like ATPase domain"/>
    <property type="match status" value="1"/>
</dbReference>
<dbReference type="InterPro" id="IPR043129">
    <property type="entry name" value="ATPase_NBD"/>
</dbReference>
<reference evidence="2" key="1">
    <citation type="submission" date="2024-07" db="EMBL/GenBank/DDBJ databases">
        <authorList>
            <person name="fu j."/>
        </authorList>
    </citation>
    <scope>NUCLEOTIDE SEQUENCE</scope>
    <source>
        <strain evidence="2">P10A9</strain>
    </source>
</reference>
<dbReference type="PROSITE" id="PS01125">
    <property type="entry name" value="ROK"/>
    <property type="match status" value="1"/>
</dbReference>
<dbReference type="EMBL" id="CP163302">
    <property type="protein sequence ID" value="XDP45956.1"/>
    <property type="molecule type" value="Genomic_DNA"/>
</dbReference>
<evidence type="ECO:0000256" key="1">
    <source>
        <dbReference type="ARBA" id="ARBA00006479"/>
    </source>
</evidence>
<dbReference type="RefSeq" id="WP_307956856.1">
    <property type="nucleotide sequence ID" value="NZ_CP163302.1"/>
</dbReference>
<dbReference type="Pfam" id="PF00480">
    <property type="entry name" value="ROK"/>
    <property type="match status" value="1"/>
</dbReference>
<sequence>MTSPLSPPLPATEAGGSLARAGDLFQLLRDGRPWTRAELAMTTGLARSTVAGKVDLLLNSGLVVFVGEALSSGGRPPSRFAFHPQARTVLAVDVGASHVRVALTDLNGDVIAERRAPLPVADGPEAVLGYVVESGKKLLAESGRPESRLAGVGIGLPGPVEHATGRPVKPPIMPGWDGFDVVGFVQRSLPVPVLVDNDVNIMALGERAAYWPDVDDLLFIKVATGIGSGIISSGQLQRGADGTAGDLGHVRVARGADIVCRCGNVGCLEALASGGAVARALAAQGIDANTGADVVELAAHGNITAIHSLRQAGRDIGEVLATCVNLLNPSVIVIGGSMAAAGEHVMAGVREVVYHRSPPLATTNLRIVLSRAGERAAVMGASRLVSQHVLSPAGVEAALATMASAG</sequence>
<dbReference type="PANTHER" id="PTHR18964">
    <property type="entry name" value="ROK (REPRESSOR, ORF, KINASE) FAMILY"/>
    <property type="match status" value="1"/>
</dbReference>
<gene>
    <name evidence="2" type="ORF">AB5L97_02750</name>
</gene>
<dbReference type="InterPro" id="IPR000600">
    <property type="entry name" value="ROK"/>
</dbReference>
<organism evidence="2">
    <name type="scientific">Sinomonas puerhi</name>
    <dbReference type="NCBI Taxonomy" id="3238584"/>
    <lineage>
        <taxon>Bacteria</taxon>
        <taxon>Bacillati</taxon>
        <taxon>Actinomycetota</taxon>
        <taxon>Actinomycetes</taxon>
        <taxon>Micrococcales</taxon>
        <taxon>Micrococcaceae</taxon>
        <taxon>Sinomonas</taxon>
    </lineage>
</organism>
<dbReference type="Gene3D" id="3.30.420.40">
    <property type="match status" value="2"/>
</dbReference>